<dbReference type="InterPro" id="IPR050121">
    <property type="entry name" value="Cytochrome_P450_monoxygenase"/>
</dbReference>
<evidence type="ECO:0000256" key="2">
    <source>
        <dbReference type="ARBA" id="ARBA00010617"/>
    </source>
</evidence>
<dbReference type="SUPFAM" id="SSF48264">
    <property type="entry name" value="Cytochrome P450"/>
    <property type="match status" value="1"/>
</dbReference>
<dbReference type="InterPro" id="IPR036396">
    <property type="entry name" value="Cyt_P450_sf"/>
</dbReference>
<keyword evidence="8" id="KW-1185">Reference proteome</keyword>
<comment type="cofactor">
    <cofactor evidence="1 5">
        <name>heme</name>
        <dbReference type="ChEBI" id="CHEBI:30413"/>
    </cofactor>
</comment>
<dbReference type="InterPro" id="IPR017972">
    <property type="entry name" value="Cyt_P450_CS"/>
</dbReference>
<evidence type="ECO:0000256" key="6">
    <source>
        <dbReference type="RuleBase" id="RU000461"/>
    </source>
</evidence>
<dbReference type="FunFam" id="1.10.630.10:FF:000050">
    <property type="entry name" value="Cytochrome P450 monooxygenase"/>
    <property type="match status" value="1"/>
</dbReference>
<keyword evidence="3 5" id="KW-0479">Metal-binding</keyword>
<dbReference type="GO" id="GO:0005506">
    <property type="term" value="F:iron ion binding"/>
    <property type="evidence" value="ECO:0007669"/>
    <property type="project" value="InterPro"/>
</dbReference>
<dbReference type="GeneID" id="62202448"/>
<evidence type="ECO:0000313" key="7">
    <source>
        <dbReference type="EMBL" id="KAF7677364.1"/>
    </source>
</evidence>
<dbReference type="InterPro" id="IPR002401">
    <property type="entry name" value="Cyt_P450_E_grp-I"/>
</dbReference>
<keyword evidence="6" id="KW-0503">Monooxygenase</keyword>
<name>A0A8H7EIU4_9PLEO</name>
<comment type="caution">
    <text evidence="7">The sequence shown here is derived from an EMBL/GenBank/DDBJ whole genome shotgun (WGS) entry which is preliminary data.</text>
</comment>
<reference evidence="7" key="2">
    <citation type="submission" date="2020-08" db="EMBL/GenBank/DDBJ databases">
        <title>Draft Genome Sequence of Cumin Blight Pathogen Alternaria burnsii.</title>
        <authorList>
            <person name="Feng Z."/>
        </authorList>
    </citation>
    <scope>NUCLEOTIDE SEQUENCE</scope>
    <source>
        <strain evidence="7">CBS107.38</strain>
    </source>
</reference>
<feature type="binding site" description="axial binding residue" evidence="5">
    <location>
        <position position="391"/>
    </location>
    <ligand>
        <name>heme</name>
        <dbReference type="ChEBI" id="CHEBI:30413"/>
    </ligand>
    <ligandPart>
        <name>Fe</name>
        <dbReference type="ChEBI" id="CHEBI:18248"/>
    </ligandPart>
</feature>
<dbReference type="RefSeq" id="XP_038787542.1">
    <property type="nucleotide sequence ID" value="XM_038929270.1"/>
</dbReference>
<dbReference type="Proteomes" id="UP000596902">
    <property type="component" value="Unassembled WGS sequence"/>
</dbReference>
<protein>
    <submittedName>
        <fullName evidence="7">Cytochrome p450 oxidoreductase</fullName>
    </submittedName>
</protein>
<proteinExistence type="inferred from homology"/>
<accession>A0A8H7EIU4</accession>
<dbReference type="GO" id="GO:0016705">
    <property type="term" value="F:oxidoreductase activity, acting on paired donors, with incorporation or reduction of molecular oxygen"/>
    <property type="evidence" value="ECO:0007669"/>
    <property type="project" value="InterPro"/>
</dbReference>
<evidence type="ECO:0000256" key="3">
    <source>
        <dbReference type="ARBA" id="ARBA00022723"/>
    </source>
</evidence>
<dbReference type="AlphaFoldDB" id="A0A8H7EIU4"/>
<reference evidence="7" key="1">
    <citation type="submission" date="2020-01" db="EMBL/GenBank/DDBJ databases">
        <authorList>
            <person name="Feng Z.H.Z."/>
        </authorList>
    </citation>
    <scope>NUCLEOTIDE SEQUENCE</scope>
    <source>
        <strain evidence="7">CBS107.38</strain>
    </source>
</reference>
<dbReference type="CDD" id="cd11060">
    <property type="entry name" value="CYP57A1-like"/>
    <property type="match status" value="1"/>
</dbReference>
<evidence type="ECO:0000313" key="8">
    <source>
        <dbReference type="Proteomes" id="UP000596902"/>
    </source>
</evidence>
<evidence type="ECO:0000256" key="4">
    <source>
        <dbReference type="ARBA" id="ARBA00023004"/>
    </source>
</evidence>
<evidence type="ECO:0000256" key="5">
    <source>
        <dbReference type="PIRSR" id="PIRSR602401-1"/>
    </source>
</evidence>
<dbReference type="PROSITE" id="PS00086">
    <property type="entry name" value="CYTOCHROME_P450"/>
    <property type="match status" value="1"/>
</dbReference>
<dbReference type="PRINTS" id="PR00463">
    <property type="entry name" value="EP450I"/>
</dbReference>
<dbReference type="InterPro" id="IPR001128">
    <property type="entry name" value="Cyt_P450"/>
</dbReference>
<dbReference type="EMBL" id="JAAABM010000005">
    <property type="protein sequence ID" value="KAF7677364.1"/>
    <property type="molecule type" value="Genomic_DNA"/>
</dbReference>
<sequence length="446" mass="51218">MVRIGPNTVSVADPEAVQILYGLKSALKKSDFYHVQQNISDGKPLENIFNTTRPDFHASIKRPVAHAYSMTSLLQYEPFVDTTSQMFCRRLTEEYVEKTRTCDLGKWLQFYAFDVIGEITFSKKLGFLDTGEDVQGVIEDIEWRLGYFAVVRILQPLFLPACAKNGFQVGQMPVLDRFLLKNPLIMKMLSTNHIVKFTLEQVQARTSEPSDRKDFLGFFLQAHKENPQLVDKRQVLSYANSNVFAGSDTTAISLRSILYYMLKNPYVLERVLAEIDTVVGDRDCDIHPISYGESNQMLYFQAVIKEAMRLHPAVGLLLERELPMGGLHIAGQWLPGGTVVGICPWVLHRDQRVFGKDADLFRPERWLESSPDVLKVMQRSILAFGAGSRTCIGKHISLLEMSKIVPQLLWKFEFQLAHPEKEWTLENKWFVKQNNFFVKIKNRKRF</sequence>
<organism evidence="7 8">
    <name type="scientific">Alternaria burnsii</name>
    <dbReference type="NCBI Taxonomy" id="1187904"/>
    <lineage>
        <taxon>Eukaryota</taxon>
        <taxon>Fungi</taxon>
        <taxon>Dikarya</taxon>
        <taxon>Ascomycota</taxon>
        <taxon>Pezizomycotina</taxon>
        <taxon>Dothideomycetes</taxon>
        <taxon>Pleosporomycetidae</taxon>
        <taxon>Pleosporales</taxon>
        <taxon>Pleosporineae</taxon>
        <taxon>Pleosporaceae</taxon>
        <taxon>Alternaria</taxon>
        <taxon>Alternaria sect. Alternaria</taxon>
    </lineage>
</organism>
<dbReference type="PANTHER" id="PTHR24305:SF232">
    <property type="entry name" value="P450, PUTATIVE (EUROFUNG)-RELATED"/>
    <property type="match status" value="1"/>
</dbReference>
<dbReference type="GO" id="GO:0004497">
    <property type="term" value="F:monooxygenase activity"/>
    <property type="evidence" value="ECO:0007669"/>
    <property type="project" value="UniProtKB-KW"/>
</dbReference>
<comment type="similarity">
    <text evidence="2 6">Belongs to the cytochrome P450 family.</text>
</comment>
<keyword evidence="4 5" id="KW-0408">Iron</keyword>
<keyword evidence="5 6" id="KW-0349">Heme</keyword>
<gene>
    <name evidence="7" type="ORF">GT037_004223</name>
</gene>
<keyword evidence="6" id="KW-0560">Oxidoreductase</keyword>
<dbReference type="GO" id="GO:0020037">
    <property type="term" value="F:heme binding"/>
    <property type="evidence" value="ECO:0007669"/>
    <property type="project" value="InterPro"/>
</dbReference>
<dbReference type="PANTHER" id="PTHR24305">
    <property type="entry name" value="CYTOCHROME P450"/>
    <property type="match status" value="1"/>
</dbReference>
<dbReference type="Pfam" id="PF00067">
    <property type="entry name" value="p450"/>
    <property type="match status" value="1"/>
</dbReference>
<evidence type="ECO:0000256" key="1">
    <source>
        <dbReference type="ARBA" id="ARBA00001971"/>
    </source>
</evidence>
<dbReference type="Gene3D" id="1.10.630.10">
    <property type="entry name" value="Cytochrome P450"/>
    <property type="match status" value="1"/>
</dbReference>
<dbReference type="PRINTS" id="PR00385">
    <property type="entry name" value="P450"/>
</dbReference>